<keyword evidence="3" id="KW-1185">Reference proteome</keyword>
<dbReference type="EMBL" id="CP014855">
    <property type="protein sequence ID" value="ASJ00007.1"/>
    <property type="molecule type" value="Genomic_DNA"/>
</dbReference>
<evidence type="ECO:0000313" key="2">
    <source>
        <dbReference type="EMBL" id="ASJ00007.1"/>
    </source>
</evidence>
<dbReference type="KEGG" id="tgg:A3K92_00170"/>
<sequence length="276" mass="32118">MDVLDLLSLFNESNAKWIHLIVIAIFIATSVVSILSHLKDLDMIVDWRRRNELWCVFREYPGIKDFLRDLYREFDLRAGFNNENLMKMYFWMPSVFSLLLGGFVYYRSNLSTEQIGVFLFGLWTLVIVSSPMIFFMTFSPTKLKNLANFINFTVGSIVPLYLSIIVGFEGNMSESAILLGVDIVGMLSLLLILYPRLQKQVIIQLWNSVEFLPKKKVYLLQRSPLIKVITPDGQFEGKIWDIFNSNYLILRNGPKEILIPWSRISYLEIFGEKKVM</sequence>
<dbReference type="AlphaFoldDB" id="A0A2Z2M396"/>
<proteinExistence type="predicted"/>
<organism evidence="2 3">
    <name type="scientific">Thermococcus gorgonarius</name>
    <dbReference type="NCBI Taxonomy" id="71997"/>
    <lineage>
        <taxon>Archaea</taxon>
        <taxon>Methanobacteriati</taxon>
        <taxon>Methanobacteriota</taxon>
        <taxon>Thermococci</taxon>
        <taxon>Thermococcales</taxon>
        <taxon>Thermococcaceae</taxon>
        <taxon>Thermococcus</taxon>
    </lineage>
</organism>
<feature type="transmembrane region" description="Helical" evidence="1">
    <location>
        <begin position="149"/>
        <end position="170"/>
    </location>
</feature>
<dbReference type="GeneID" id="33330916"/>
<keyword evidence="1" id="KW-0812">Transmembrane</keyword>
<feature type="transmembrane region" description="Helical" evidence="1">
    <location>
        <begin position="88"/>
        <end position="106"/>
    </location>
</feature>
<gene>
    <name evidence="2" type="ORF">A3K92_00170</name>
</gene>
<accession>A0A2Z2M396</accession>
<evidence type="ECO:0000313" key="3">
    <source>
        <dbReference type="Proteomes" id="UP000250134"/>
    </source>
</evidence>
<dbReference type="OrthoDB" id="386243at2157"/>
<dbReference type="Proteomes" id="UP000250134">
    <property type="component" value="Chromosome"/>
</dbReference>
<keyword evidence="1" id="KW-1133">Transmembrane helix</keyword>
<name>A0A2Z2M396_THEGO</name>
<dbReference type="RefSeq" id="WP_088884351.1">
    <property type="nucleotide sequence ID" value="NZ_CP014855.1"/>
</dbReference>
<protein>
    <submittedName>
        <fullName evidence="2">Uncharacterized protein</fullName>
    </submittedName>
</protein>
<keyword evidence="1" id="KW-0472">Membrane</keyword>
<feature type="transmembrane region" description="Helical" evidence="1">
    <location>
        <begin position="118"/>
        <end position="137"/>
    </location>
</feature>
<feature type="transmembrane region" description="Helical" evidence="1">
    <location>
        <begin position="17"/>
        <end position="38"/>
    </location>
</feature>
<evidence type="ECO:0000256" key="1">
    <source>
        <dbReference type="SAM" id="Phobius"/>
    </source>
</evidence>
<feature type="transmembrane region" description="Helical" evidence="1">
    <location>
        <begin position="176"/>
        <end position="194"/>
    </location>
</feature>
<reference evidence="2 3" key="1">
    <citation type="submission" date="2016-03" db="EMBL/GenBank/DDBJ databases">
        <title>Complete genome sequence of Thermococcus gorgonarius.</title>
        <authorList>
            <person name="Oger P.M."/>
        </authorList>
    </citation>
    <scope>NUCLEOTIDE SEQUENCE [LARGE SCALE GENOMIC DNA]</scope>
    <source>
        <strain evidence="2 3">W-12</strain>
    </source>
</reference>